<dbReference type="RefSeq" id="WP_113979586.1">
    <property type="nucleotide sequence ID" value="NZ_QMEY01000002.1"/>
</dbReference>
<dbReference type="Proteomes" id="UP000253303">
    <property type="component" value="Unassembled WGS sequence"/>
</dbReference>
<proteinExistence type="predicted"/>
<accession>A0A366M3K6</accession>
<sequence>MKAQLFAASAVKGRRGLAAAARILRRLVAALTVIALAGGLLVAMEGAASSTRSPTRESPS</sequence>
<reference evidence="1 2" key="1">
    <citation type="submission" date="2018-06" db="EMBL/GenBank/DDBJ databases">
        <title>Sphaerisporangium craniellae sp. nov., isolated from a marine sponge in the South China Sea.</title>
        <authorList>
            <person name="Li L."/>
        </authorList>
    </citation>
    <scope>NUCLEOTIDE SEQUENCE [LARGE SCALE GENOMIC DNA]</scope>
    <source>
        <strain evidence="1 2">LHW63015</strain>
    </source>
</reference>
<evidence type="ECO:0000313" key="2">
    <source>
        <dbReference type="Proteomes" id="UP000253303"/>
    </source>
</evidence>
<protein>
    <submittedName>
        <fullName evidence="1">Uncharacterized protein</fullName>
    </submittedName>
</protein>
<evidence type="ECO:0000313" key="1">
    <source>
        <dbReference type="EMBL" id="RBQ20627.1"/>
    </source>
</evidence>
<comment type="caution">
    <text evidence="1">The sequence shown here is derived from an EMBL/GenBank/DDBJ whole genome shotgun (WGS) entry which is preliminary data.</text>
</comment>
<dbReference type="AlphaFoldDB" id="A0A366M3K6"/>
<organism evidence="1 2">
    <name type="scientific">Spongiactinospora rosea</name>
    <dbReference type="NCBI Taxonomy" id="2248750"/>
    <lineage>
        <taxon>Bacteria</taxon>
        <taxon>Bacillati</taxon>
        <taxon>Actinomycetota</taxon>
        <taxon>Actinomycetes</taxon>
        <taxon>Streptosporangiales</taxon>
        <taxon>Streptosporangiaceae</taxon>
        <taxon>Spongiactinospora</taxon>
    </lineage>
</organism>
<keyword evidence="2" id="KW-1185">Reference proteome</keyword>
<name>A0A366M3K6_9ACTN</name>
<dbReference type="EMBL" id="QMEY01000002">
    <property type="protein sequence ID" value="RBQ20627.1"/>
    <property type="molecule type" value="Genomic_DNA"/>
</dbReference>
<gene>
    <name evidence="1" type="ORF">DP939_05915</name>
</gene>